<accession>A0A699UKJ2</accession>
<reference evidence="1" key="1">
    <citation type="journal article" date="2019" name="Sci. Rep.">
        <title>Draft genome of Tanacetum cinerariifolium, the natural source of mosquito coil.</title>
        <authorList>
            <person name="Yamashiro T."/>
            <person name="Shiraishi A."/>
            <person name="Satake H."/>
            <person name="Nakayama K."/>
        </authorList>
    </citation>
    <scope>NUCLEOTIDE SEQUENCE</scope>
</reference>
<gene>
    <name evidence="1" type="ORF">Tci_895006</name>
</gene>
<protein>
    <submittedName>
        <fullName evidence="1">Uncharacterized protein</fullName>
    </submittedName>
</protein>
<sequence>MDLFAFIHVTDPTKVRVVERERAE</sequence>
<dbReference type="AlphaFoldDB" id="A0A699UKJ2"/>
<feature type="non-terminal residue" evidence="1">
    <location>
        <position position="24"/>
    </location>
</feature>
<comment type="caution">
    <text evidence="1">The sequence shown here is derived from an EMBL/GenBank/DDBJ whole genome shotgun (WGS) entry which is preliminary data.</text>
</comment>
<evidence type="ECO:0000313" key="1">
    <source>
        <dbReference type="EMBL" id="GFD23037.1"/>
    </source>
</evidence>
<proteinExistence type="predicted"/>
<organism evidence="1">
    <name type="scientific">Tanacetum cinerariifolium</name>
    <name type="common">Dalmatian daisy</name>
    <name type="synonym">Chrysanthemum cinerariifolium</name>
    <dbReference type="NCBI Taxonomy" id="118510"/>
    <lineage>
        <taxon>Eukaryota</taxon>
        <taxon>Viridiplantae</taxon>
        <taxon>Streptophyta</taxon>
        <taxon>Embryophyta</taxon>
        <taxon>Tracheophyta</taxon>
        <taxon>Spermatophyta</taxon>
        <taxon>Magnoliopsida</taxon>
        <taxon>eudicotyledons</taxon>
        <taxon>Gunneridae</taxon>
        <taxon>Pentapetalae</taxon>
        <taxon>asterids</taxon>
        <taxon>campanulids</taxon>
        <taxon>Asterales</taxon>
        <taxon>Asteraceae</taxon>
        <taxon>Asteroideae</taxon>
        <taxon>Anthemideae</taxon>
        <taxon>Anthemidinae</taxon>
        <taxon>Tanacetum</taxon>
    </lineage>
</organism>
<dbReference type="EMBL" id="BKCJ011341903">
    <property type="protein sequence ID" value="GFD23037.1"/>
    <property type="molecule type" value="Genomic_DNA"/>
</dbReference>
<name>A0A699UKJ2_TANCI</name>